<dbReference type="CDD" id="cd04476">
    <property type="entry name" value="RPA1_DBD_C"/>
    <property type="match status" value="1"/>
</dbReference>
<comment type="similarity">
    <text evidence="1">Belongs to the replication factor A protein 1 family.</text>
</comment>
<dbReference type="InterPro" id="IPR013955">
    <property type="entry name" value="Rep_factor-A_C"/>
</dbReference>
<dbReference type="STRING" id="4540.A0A3L6RQE0"/>
<evidence type="ECO:0000256" key="2">
    <source>
        <dbReference type="ARBA" id="ARBA00022723"/>
    </source>
</evidence>
<keyword evidence="4" id="KW-0862">Zinc</keyword>
<evidence type="ECO:0000256" key="3">
    <source>
        <dbReference type="ARBA" id="ARBA00022771"/>
    </source>
</evidence>
<comment type="caution">
    <text evidence="7">The sequence shown here is derived from an EMBL/GenBank/DDBJ whole genome shotgun (WGS) entry which is preliminary data.</text>
</comment>
<feature type="domain" description="Replication factor A C-terminal" evidence="6">
    <location>
        <begin position="224"/>
        <end position="281"/>
    </location>
</feature>
<sequence>MAVDLSRGAVAAMSEQPPALRPVLQVADVQQLPWLSRSAASTPRCRLVLSDGVHCLQGLLVSGLAHLVADGALRRGTVLRLLEYQCSTLQDSTGMIYAVVSHEAGEELFGCKAKELYSLKHEKRDHAQFDDIIQRVLFQEYLWMLKAETETFNDEQLAKCTIIKAEKVNPSTESHHLLRVIGMLLPEGSGSTSANRGMAAELPWKTAAEITNVLGYLVQPELVIVKATLSIINTASFCYAACPFVVNGSQCGREAARNSDGWWHCNSCNQTFVTCDYRYRILSQL</sequence>
<reference evidence="8" key="1">
    <citation type="journal article" date="2019" name="Nat. Commun.">
        <title>The genome of broomcorn millet.</title>
        <authorList>
            <person name="Zou C."/>
            <person name="Miki D."/>
            <person name="Li D."/>
            <person name="Tang Q."/>
            <person name="Xiao L."/>
            <person name="Rajput S."/>
            <person name="Deng P."/>
            <person name="Jia W."/>
            <person name="Huang R."/>
            <person name="Zhang M."/>
            <person name="Sun Y."/>
            <person name="Hu J."/>
            <person name="Fu X."/>
            <person name="Schnable P.S."/>
            <person name="Li F."/>
            <person name="Zhang H."/>
            <person name="Feng B."/>
            <person name="Zhu X."/>
            <person name="Liu R."/>
            <person name="Schnable J.C."/>
            <person name="Zhu J.-K."/>
            <person name="Zhang H."/>
        </authorList>
    </citation>
    <scope>NUCLEOTIDE SEQUENCE [LARGE SCALE GENOMIC DNA]</scope>
</reference>
<accession>A0A3L6RQE0</accession>
<feature type="domain" description="Replication factor A C-terminal" evidence="6">
    <location>
        <begin position="88"/>
        <end position="177"/>
    </location>
</feature>
<dbReference type="Proteomes" id="UP000275267">
    <property type="component" value="Unassembled WGS sequence"/>
</dbReference>
<evidence type="ECO:0000256" key="1">
    <source>
        <dbReference type="ARBA" id="ARBA00005690"/>
    </source>
</evidence>
<dbReference type="InterPro" id="IPR047192">
    <property type="entry name" value="Euk_RPA1_DBD_C"/>
</dbReference>
<keyword evidence="5" id="KW-0238">DNA-binding</keyword>
<evidence type="ECO:0000259" key="6">
    <source>
        <dbReference type="Pfam" id="PF08646"/>
    </source>
</evidence>
<protein>
    <recommendedName>
        <fullName evidence="6">Replication factor A C-terminal domain-containing protein</fullName>
    </recommendedName>
</protein>
<gene>
    <name evidence="7" type="ORF">C2845_PM11G04750</name>
</gene>
<proteinExistence type="inferred from homology"/>
<dbReference type="AlphaFoldDB" id="A0A3L6RQE0"/>
<dbReference type="OrthoDB" id="682525at2759"/>
<evidence type="ECO:0000313" key="8">
    <source>
        <dbReference type="Proteomes" id="UP000275267"/>
    </source>
</evidence>
<name>A0A3L6RQE0_PANMI</name>
<dbReference type="Gene3D" id="2.40.50.140">
    <property type="entry name" value="Nucleic acid-binding proteins"/>
    <property type="match status" value="2"/>
</dbReference>
<organism evidence="7 8">
    <name type="scientific">Panicum miliaceum</name>
    <name type="common">Proso millet</name>
    <name type="synonym">Broomcorn millet</name>
    <dbReference type="NCBI Taxonomy" id="4540"/>
    <lineage>
        <taxon>Eukaryota</taxon>
        <taxon>Viridiplantae</taxon>
        <taxon>Streptophyta</taxon>
        <taxon>Embryophyta</taxon>
        <taxon>Tracheophyta</taxon>
        <taxon>Spermatophyta</taxon>
        <taxon>Magnoliopsida</taxon>
        <taxon>Liliopsida</taxon>
        <taxon>Poales</taxon>
        <taxon>Poaceae</taxon>
        <taxon>PACMAD clade</taxon>
        <taxon>Panicoideae</taxon>
        <taxon>Panicodae</taxon>
        <taxon>Paniceae</taxon>
        <taxon>Panicinae</taxon>
        <taxon>Panicum</taxon>
        <taxon>Panicum sect. Panicum</taxon>
    </lineage>
</organism>
<evidence type="ECO:0000256" key="5">
    <source>
        <dbReference type="ARBA" id="ARBA00023125"/>
    </source>
</evidence>
<keyword evidence="3" id="KW-0863">Zinc-finger</keyword>
<dbReference type="EMBL" id="PQIB02000007">
    <property type="protein sequence ID" value="RLN07544.1"/>
    <property type="molecule type" value="Genomic_DNA"/>
</dbReference>
<dbReference type="GO" id="GO:0008270">
    <property type="term" value="F:zinc ion binding"/>
    <property type="evidence" value="ECO:0007669"/>
    <property type="project" value="UniProtKB-KW"/>
</dbReference>
<evidence type="ECO:0000256" key="4">
    <source>
        <dbReference type="ARBA" id="ARBA00022833"/>
    </source>
</evidence>
<keyword evidence="2" id="KW-0479">Metal-binding</keyword>
<evidence type="ECO:0000313" key="7">
    <source>
        <dbReference type="EMBL" id="RLN07544.1"/>
    </source>
</evidence>
<dbReference type="SUPFAM" id="SSF50249">
    <property type="entry name" value="Nucleic acid-binding proteins"/>
    <property type="match status" value="3"/>
</dbReference>
<dbReference type="GO" id="GO:0003677">
    <property type="term" value="F:DNA binding"/>
    <property type="evidence" value="ECO:0007669"/>
    <property type="project" value="UniProtKB-KW"/>
</dbReference>
<dbReference type="InterPro" id="IPR012340">
    <property type="entry name" value="NA-bd_OB-fold"/>
</dbReference>
<dbReference type="Pfam" id="PF08646">
    <property type="entry name" value="Rep_fac-A_C"/>
    <property type="match status" value="2"/>
</dbReference>
<keyword evidence="8" id="KW-1185">Reference proteome</keyword>